<dbReference type="Gene3D" id="1.10.357.10">
    <property type="entry name" value="Tetracycline Repressor, domain 2"/>
    <property type="match status" value="1"/>
</dbReference>
<dbReference type="Proteomes" id="UP000321805">
    <property type="component" value="Chromosome"/>
</dbReference>
<reference evidence="4 5" key="1">
    <citation type="journal article" date="2018" name="J. Microbiol.">
        <title>Baekduia soli gen. nov., sp. nov., a novel bacterium isolated from the soil of Baekdu Mountain and proposal of a novel family name, Baekduiaceae fam. nov.</title>
        <authorList>
            <person name="An D.S."/>
            <person name="Siddiqi M.Z."/>
            <person name="Kim K.H."/>
            <person name="Yu H.S."/>
            <person name="Im W.T."/>
        </authorList>
    </citation>
    <scope>NUCLEOTIDE SEQUENCE [LARGE SCALE GENOMIC DNA]</scope>
    <source>
        <strain evidence="4 5">BR7-21</strain>
    </source>
</reference>
<accession>A0A5B8U3S8</accession>
<organism evidence="4 5">
    <name type="scientific">Baekduia soli</name>
    <dbReference type="NCBI Taxonomy" id="496014"/>
    <lineage>
        <taxon>Bacteria</taxon>
        <taxon>Bacillati</taxon>
        <taxon>Actinomycetota</taxon>
        <taxon>Thermoleophilia</taxon>
        <taxon>Solirubrobacterales</taxon>
        <taxon>Baekduiaceae</taxon>
        <taxon>Baekduia</taxon>
    </lineage>
</organism>
<evidence type="ECO:0000313" key="4">
    <source>
        <dbReference type="EMBL" id="QEC47719.1"/>
    </source>
</evidence>
<sequence>MDEPRTASPVAHREGPPTAKRAQVQAAVLAATEELLAGGSSYADLNVERIATAAGISRTAFYFYFRDKRDLLMRLAADVTEQLYDQADIWFSGGGDPQVMIREALARIFALYEQHGVLVRAIVEVSTYEPDIATFWRGLLDRFVDATARRIEARSPGTAPEAAHATAFALTWMVERACYQQLVQGVPLTGGPLIDAVADIYLAAVYGGAPGSA</sequence>
<dbReference type="InterPro" id="IPR050109">
    <property type="entry name" value="HTH-type_TetR-like_transc_reg"/>
</dbReference>
<proteinExistence type="predicted"/>
<dbReference type="GO" id="GO:0003700">
    <property type="term" value="F:DNA-binding transcription factor activity"/>
    <property type="evidence" value="ECO:0007669"/>
    <property type="project" value="TreeGrafter"/>
</dbReference>
<evidence type="ECO:0000259" key="3">
    <source>
        <dbReference type="PROSITE" id="PS50977"/>
    </source>
</evidence>
<dbReference type="EMBL" id="CP042430">
    <property type="protein sequence ID" value="QEC47719.1"/>
    <property type="molecule type" value="Genomic_DNA"/>
</dbReference>
<keyword evidence="5" id="KW-1185">Reference proteome</keyword>
<dbReference type="InterPro" id="IPR001647">
    <property type="entry name" value="HTH_TetR"/>
</dbReference>
<dbReference type="GO" id="GO:0000976">
    <property type="term" value="F:transcription cis-regulatory region binding"/>
    <property type="evidence" value="ECO:0007669"/>
    <property type="project" value="TreeGrafter"/>
</dbReference>
<feature type="DNA-binding region" description="H-T-H motif" evidence="2">
    <location>
        <begin position="46"/>
        <end position="65"/>
    </location>
</feature>
<dbReference type="Pfam" id="PF21313">
    <property type="entry name" value="EthR_C"/>
    <property type="match status" value="1"/>
</dbReference>
<dbReference type="KEGG" id="bsol:FSW04_09125"/>
<dbReference type="InterPro" id="IPR009057">
    <property type="entry name" value="Homeodomain-like_sf"/>
</dbReference>
<dbReference type="RefSeq" id="WP_146918492.1">
    <property type="nucleotide sequence ID" value="NZ_CP042430.1"/>
</dbReference>
<gene>
    <name evidence="4" type="ORF">FSW04_09125</name>
</gene>
<dbReference type="InterPro" id="IPR049397">
    <property type="entry name" value="EthR_C"/>
</dbReference>
<dbReference type="Gene3D" id="1.10.10.60">
    <property type="entry name" value="Homeodomain-like"/>
    <property type="match status" value="1"/>
</dbReference>
<dbReference type="PANTHER" id="PTHR30055:SF184">
    <property type="entry name" value="HTH-TYPE TRANSCRIPTIONAL REGULATOR ETHR"/>
    <property type="match status" value="1"/>
</dbReference>
<dbReference type="Pfam" id="PF00440">
    <property type="entry name" value="TetR_N"/>
    <property type="match status" value="1"/>
</dbReference>
<name>A0A5B8U3S8_9ACTN</name>
<evidence type="ECO:0000256" key="1">
    <source>
        <dbReference type="ARBA" id="ARBA00023125"/>
    </source>
</evidence>
<dbReference type="SUPFAM" id="SSF48498">
    <property type="entry name" value="Tetracyclin repressor-like, C-terminal domain"/>
    <property type="match status" value="1"/>
</dbReference>
<keyword evidence="1 2" id="KW-0238">DNA-binding</keyword>
<dbReference type="AlphaFoldDB" id="A0A5B8U3S8"/>
<dbReference type="PANTHER" id="PTHR30055">
    <property type="entry name" value="HTH-TYPE TRANSCRIPTIONAL REGULATOR RUTR"/>
    <property type="match status" value="1"/>
</dbReference>
<dbReference type="OrthoDB" id="5242520at2"/>
<dbReference type="SUPFAM" id="SSF46689">
    <property type="entry name" value="Homeodomain-like"/>
    <property type="match status" value="1"/>
</dbReference>
<dbReference type="PROSITE" id="PS50977">
    <property type="entry name" value="HTH_TETR_2"/>
    <property type="match status" value="1"/>
</dbReference>
<protein>
    <submittedName>
        <fullName evidence="4">TetR/AcrR family transcriptional regulator</fullName>
    </submittedName>
</protein>
<evidence type="ECO:0000313" key="5">
    <source>
        <dbReference type="Proteomes" id="UP000321805"/>
    </source>
</evidence>
<evidence type="ECO:0000256" key="2">
    <source>
        <dbReference type="PROSITE-ProRule" id="PRU00335"/>
    </source>
</evidence>
<feature type="domain" description="HTH tetR-type" evidence="3">
    <location>
        <begin position="22"/>
        <end position="83"/>
    </location>
</feature>
<dbReference type="InterPro" id="IPR036271">
    <property type="entry name" value="Tet_transcr_reg_TetR-rel_C_sf"/>
</dbReference>